<feature type="region of interest" description="Disordered" evidence="2">
    <location>
        <begin position="1"/>
        <end position="23"/>
    </location>
</feature>
<feature type="coiled-coil region" evidence="1">
    <location>
        <begin position="25"/>
        <end position="59"/>
    </location>
</feature>
<protein>
    <submittedName>
        <fullName evidence="3">Uncharacterized protein</fullName>
    </submittedName>
</protein>
<dbReference type="AlphaFoldDB" id="A0A7V8VAI2"/>
<comment type="caution">
    <text evidence="3">The sequence shown here is derived from an EMBL/GenBank/DDBJ whole genome shotgun (WGS) entry which is preliminary data.</text>
</comment>
<name>A0A7V8VAI2_9BACT</name>
<dbReference type="EMBL" id="JABRWO010000023">
    <property type="protein sequence ID" value="MBA2117931.1"/>
    <property type="molecule type" value="Genomic_DNA"/>
</dbReference>
<evidence type="ECO:0000313" key="4">
    <source>
        <dbReference type="Proteomes" id="UP000551616"/>
    </source>
</evidence>
<evidence type="ECO:0000313" key="3">
    <source>
        <dbReference type="EMBL" id="MBA2117931.1"/>
    </source>
</evidence>
<feature type="compositionally biased region" description="Polar residues" evidence="2">
    <location>
        <begin position="1"/>
        <end position="20"/>
    </location>
</feature>
<feature type="compositionally biased region" description="Polar residues" evidence="2">
    <location>
        <begin position="143"/>
        <end position="162"/>
    </location>
</feature>
<feature type="region of interest" description="Disordered" evidence="2">
    <location>
        <begin position="106"/>
        <end position="206"/>
    </location>
</feature>
<evidence type="ECO:0000256" key="2">
    <source>
        <dbReference type="SAM" id="MobiDB-lite"/>
    </source>
</evidence>
<keyword evidence="1" id="KW-0175">Coiled coil</keyword>
<evidence type="ECO:0000256" key="1">
    <source>
        <dbReference type="SAM" id="Coils"/>
    </source>
</evidence>
<gene>
    <name evidence="3" type="ORF">HOV93_51380</name>
</gene>
<proteinExistence type="predicted"/>
<dbReference type="RefSeq" id="WP_207399288.1">
    <property type="nucleotide sequence ID" value="NZ_JABRWO010000023.1"/>
</dbReference>
<keyword evidence="4" id="KW-1185">Reference proteome</keyword>
<organism evidence="3 4">
    <name type="scientific">Bremerella alba</name>
    <dbReference type="NCBI Taxonomy" id="980252"/>
    <lineage>
        <taxon>Bacteria</taxon>
        <taxon>Pseudomonadati</taxon>
        <taxon>Planctomycetota</taxon>
        <taxon>Planctomycetia</taxon>
        <taxon>Pirellulales</taxon>
        <taxon>Pirellulaceae</taxon>
        <taxon>Bremerella</taxon>
    </lineage>
</organism>
<sequence length="271" mass="30044">MSNFTKQTMRSRQTDASQRVPTPIADRAKQLFQDLQQEIRSKQQEIDRLQTALARRTETTPDCAAQVCAAPACAAPASEASPAVTPPRIKKRRSIVKAPVPMRIKPENVDQPATTSDLIRPVDPRPKTTAGQVTEAARPLPQPCQSGDTQQSGTVCRATNSPPRLCLTHPDVLHPSPETEPTSADSGRLPPPRPTNQEAKTAGHHEHLFVDMQRRSKRKDGENGHVRQQVGQMLNRYFAAGTKSQYDDFDERSDVGQFRPIKRAFTDCLLN</sequence>
<dbReference type="Proteomes" id="UP000551616">
    <property type="component" value="Unassembled WGS sequence"/>
</dbReference>
<reference evidence="3 4" key="1">
    <citation type="submission" date="2020-05" db="EMBL/GenBank/DDBJ databases">
        <title>Bremerella alba sp. nov., a novel planctomycete isolated from the surface of the macroalga Fucus spiralis.</title>
        <authorList>
            <person name="Godinho O."/>
            <person name="Botelho R."/>
            <person name="Albuquerque L."/>
            <person name="Wiegand S."/>
            <person name="Da Costa M.S."/>
            <person name="Lobo-Da-Cunha A."/>
            <person name="Jogler C."/>
            <person name="Lage O.M."/>
        </authorList>
    </citation>
    <scope>NUCLEOTIDE SEQUENCE [LARGE SCALE GENOMIC DNA]</scope>
    <source>
        <strain evidence="3 4">FF15</strain>
    </source>
</reference>
<accession>A0A7V8VAI2</accession>